<dbReference type="InterPro" id="IPR042235">
    <property type="entry name" value="ZP-C_dom"/>
</dbReference>
<evidence type="ECO:0000256" key="11">
    <source>
        <dbReference type="ARBA" id="ARBA00023279"/>
    </source>
</evidence>
<dbReference type="InterPro" id="IPR048290">
    <property type="entry name" value="ZP_chr"/>
</dbReference>
<dbReference type="InterPro" id="IPR057637">
    <property type="entry name" value="Ig_ZP2_1st"/>
</dbReference>
<evidence type="ECO:0000256" key="10">
    <source>
        <dbReference type="ARBA" id="ARBA00023180"/>
    </source>
</evidence>
<dbReference type="InterPro" id="IPR057638">
    <property type="entry name" value="Ig_ZP2_2nd"/>
</dbReference>
<evidence type="ECO:0000256" key="7">
    <source>
        <dbReference type="ARBA" id="ARBA00022989"/>
    </source>
</evidence>
<dbReference type="Pfam" id="PF23736">
    <property type="entry name" value="Ig_ZP2"/>
    <property type="match status" value="1"/>
</dbReference>
<dbReference type="OrthoDB" id="9903747at2759"/>
<proteinExistence type="predicted"/>
<evidence type="ECO:0000256" key="5">
    <source>
        <dbReference type="ARBA" id="ARBA00022685"/>
    </source>
</evidence>
<dbReference type="InterPro" id="IPR001507">
    <property type="entry name" value="ZP_dom"/>
</dbReference>
<dbReference type="SMART" id="SM00241">
    <property type="entry name" value="ZP"/>
    <property type="match status" value="1"/>
</dbReference>
<dbReference type="Pfam" id="PF00100">
    <property type="entry name" value="Zona_pellucida"/>
    <property type="match status" value="1"/>
</dbReference>
<accession>A0A7K9E7R8</accession>
<evidence type="ECO:0000256" key="12">
    <source>
        <dbReference type="ARBA" id="ARBA00024183"/>
    </source>
</evidence>
<protein>
    <submittedName>
        <fullName evidence="15">ZP2 protein</fullName>
    </submittedName>
</protein>
<dbReference type="PRINTS" id="PR00023">
    <property type="entry name" value="ZPELLUCIDA"/>
</dbReference>
<dbReference type="Gene3D" id="2.60.40.3210">
    <property type="entry name" value="Zona pellucida, ZP-N domain"/>
    <property type="match status" value="1"/>
</dbReference>
<evidence type="ECO:0000256" key="6">
    <source>
        <dbReference type="ARBA" id="ARBA00022692"/>
    </source>
</evidence>
<comment type="subcellular location">
    <subcellularLocation>
        <location evidence="1">Cell membrane</location>
        <topology evidence="1">Single-pass type I membrane protein</topology>
    </subcellularLocation>
    <subcellularLocation>
        <location evidence="12">Zona pellucida</location>
    </subcellularLocation>
</comment>
<feature type="domain" description="ZP" evidence="14">
    <location>
        <begin position="350"/>
        <end position="642"/>
    </location>
</feature>
<reference evidence="15 16" key="1">
    <citation type="submission" date="2019-09" db="EMBL/GenBank/DDBJ databases">
        <title>Bird 10,000 Genomes (B10K) Project - Family phase.</title>
        <authorList>
            <person name="Zhang G."/>
        </authorList>
    </citation>
    <scope>NUCLEOTIDE SEQUENCE [LARGE SCALE GENOMIC DNA]</scope>
    <source>
        <strain evidence="15">B10K-DU-001-21</strain>
        <tissue evidence="15">Muscle</tissue>
    </source>
</reference>
<dbReference type="GO" id="GO:0005886">
    <property type="term" value="C:plasma membrane"/>
    <property type="evidence" value="ECO:0007669"/>
    <property type="project" value="UniProtKB-SubCell"/>
</dbReference>
<evidence type="ECO:0000256" key="1">
    <source>
        <dbReference type="ARBA" id="ARBA00004251"/>
    </source>
</evidence>
<dbReference type="Pfam" id="PF23740">
    <property type="entry name" value="Ig_ZP2_3rd"/>
    <property type="match status" value="1"/>
</dbReference>
<dbReference type="Pfam" id="PF23738">
    <property type="entry name" value="Ig_ZP2_N"/>
    <property type="match status" value="1"/>
</dbReference>
<evidence type="ECO:0000256" key="4">
    <source>
        <dbReference type="ARBA" id="ARBA00022530"/>
    </source>
</evidence>
<organism evidence="15 16">
    <name type="scientific">Baryphthengus martii</name>
    <name type="common">Rufous motmot</name>
    <dbReference type="NCBI Taxonomy" id="176943"/>
    <lineage>
        <taxon>Eukaryota</taxon>
        <taxon>Metazoa</taxon>
        <taxon>Chordata</taxon>
        <taxon>Craniata</taxon>
        <taxon>Vertebrata</taxon>
        <taxon>Euteleostomi</taxon>
        <taxon>Archelosauria</taxon>
        <taxon>Archosauria</taxon>
        <taxon>Dinosauria</taxon>
        <taxon>Saurischia</taxon>
        <taxon>Theropoda</taxon>
        <taxon>Coelurosauria</taxon>
        <taxon>Aves</taxon>
        <taxon>Neognathae</taxon>
        <taxon>Neoaves</taxon>
        <taxon>Telluraves</taxon>
        <taxon>Coraciimorphae</taxon>
        <taxon>Coraciiformes</taxon>
        <taxon>Momotidae</taxon>
        <taxon>Baryphthengus</taxon>
    </lineage>
</organism>
<evidence type="ECO:0000313" key="15">
    <source>
        <dbReference type="EMBL" id="NXG72720.1"/>
    </source>
</evidence>
<dbReference type="InterPro" id="IPR055356">
    <property type="entry name" value="ZP-N"/>
</dbReference>
<dbReference type="InterPro" id="IPR057636">
    <property type="entry name" value="Ig_ZP2_3rd"/>
</dbReference>
<keyword evidence="11" id="KW-0278">Fertilization</keyword>
<keyword evidence="16" id="KW-1185">Reference proteome</keyword>
<keyword evidence="10" id="KW-0325">Glycoprotein</keyword>
<dbReference type="GO" id="GO:0035805">
    <property type="term" value="C:egg coat"/>
    <property type="evidence" value="ECO:0007669"/>
    <property type="project" value="UniProtKB-SubCell"/>
</dbReference>
<dbReference type="EMBL" id="VWZK01008589">
    <property type="protein sequence ID" value="NXG72720.1"/>
    <property type="molecule type" value="Genomic_DNA"/>
</dbReference>
<dbReference type="Proteomes" id="UP000578343">
    <property type="component" value="Unassembled WGS sequence"/>
</dbReference>
<dbReference type="GO" id="GO:0060468">
    <property type="term" value="P:prevention of polyspermy"/>
    <property type="evidence" value="ECO:0007669"/>
    <property type="project" value="TreeGrafter"/>
</dbReference>
<feature type="non-terminal residue" evidence="15">
    <location>
        <position position="725"/>
    </location>
</feature>
<keyword evidence="7 13" id="KW-1133">Transmembrane helix</keyword>
<evidence type="ECO:0000259" key="14">
    <source>
        <dbReference type="PROSITE" id="PS51034"/>
    </source>
</evidence>
<keyword evidence="9" id="KW-1015">Disulfide bond</keyword>
<dbReference type="InterPro" id="IPR055355">
    <property type="entry name" value="ZP-C"/>
</dbReference>
<dbReference type="PROSITE" id="PS51034">
    <property type="entry name" value="ZP_2"/>
    <property type="match status" value="1"/>
</dbReference>
<keyword evidence="3" id="KW-0964">Secreted</keyword>
<keyword evidence="2" id="KW-1003">Cell membrane</keyword>
<dbReference type="GO" id="GO:0035804">
    <property type="term" value="F:structural constituent of egg coat"/>
    <property type="evidence" value="ECO:0007669"/>
    <property type="project" value="TreeGrafter"/>
</dbReference>
<evidence type="ECO:0000256" key="9">
    <source>
        <dbReference type="ARBA" id="ARBA00023157"/>
    </source>
</evidence>
<evidence type="ECO:0000256" key="13">
    <source>
        <dbReference type="SAM" id="Phobius"/>
    </source>
</evidence>
<dbReference type="GO" id="GO:0032190">
    <property type="term" value="F:acrosin binding"/>
    <property type="evidence" value="ECO:0007669"/>
    <property type="project" value="TreeGrafter"/>
</dbReference>
<comment type="caution">
    <text evidence="15">The sequence shown here is derived from an EMBL/GenBank/DDBJ whole genome shotgun (WGS) entry which is preliminary data.</text>
</comment>
<sequence length="725" mass="80659">WGGCVCLQEGNGEANTGLLFAESVTCHRDGMEVEFSRELGNYSWHVCVVDVNGEEMVSCDHTVDYERLLLSVLFVNCTNLEHDQHQLRLRLMVNDTIGEEKNITYSTHCDSVHADEIIIPFFAGTTNCTKDFMAVMLCCFCVVVPSLSKQGGSALQLLTTPMSWTLSIDDGTRIHDLSLGQAMQQGYNLLADGHNLIFQVAFTATGVVSYKHNDKVLYTVALRLMYGPPEHRLTVESRMLCAPGPAVCNATHMTVAIPAFPGTLMAVGIEDKTVPMDQLQENEIALDTKRGVKLHISRGVLKSRLHGMSCSGLQSYLSSLKLTFHFHGEAVVMVMHPECPCDQRAPIAAVCTQDGYMDFEILADSTTPLLDLDTLRLRDPVCRPAFKSPLNDKAWFHVPLNGCGTRYWVSVWPGLKGRASYVGNDTSNAVVYLQFDGEKIVYENEVRALWADLPLRKISRDSEFRLTVLCSFSNGDASLTIRVNNLPPLASSVNQGPLSLVLLSYPDNSYRQPYRDDQYPIVRYLRQPIFLEVQVLKRNDPNLHLVLDDCWATASQDPSSLPQWNIVVDGCEYDLDSYRTVFHPVGHGVSYANYRQRLEVKTFAFVSGDKVLPGLVYFHCSVLLCDRFQPDSPLCMTRCPRPSRSKRESGMPGMNSAMVSLRGPVLLVPEGWSATQGRGALLSKEAWAGITMTAVGILSLVATMLLILAFLKCLKRRASMRNVVY</sequence>
<gene>
    <name evidence="15" type="primary">Zp2_0</name>
    <name evidence="15" type="ORF">BARMAR_R08253</name>
</gene>
<dbReference type="PANTHER" id="PTHR23343">
    <property type="entry name" value="ZONA PELLUCIDA SPERM-BINDING PROTEIN"/>
    <property type="match status" value="1"/>
</dbReference>
<evidence type="ECO:0000256" key="8">
    <source>
        <dbReference type="ARBA" id="ARBA00023136"/>
    </source>
</evidence>
<keyword evidence="5" id="KW-0165">Cleavage on pair of basic residues</keyword>
<evidence type="ECO:0000313" key="16">
    <source>
        <dbReference type="Proteomes" id="UP000578343"/>
    </source>
</evidence>
<dbReference type="FunFam" id="2.60.40.4100:FF:000004">
    <property type="entry name" value="Zona pellucida sperm-binding protein 2"/>
    <property type="match status" value="1"/>
</dbReference>
<dbReference type="Gene3D" id="2.60.40.4100">
    <property type="entry name" value="Zona pellucida, ZP-C domain"/>
    <property type="match status" value="1"/>
</dbReference>
<feature type="non-terminal residue" evidence="15">
    <location>
        <position position="1"/>
    </location>
</feature>
<feature type="transmembrane region" description="Helical" evidence="13">
    <location>
        <begin position="686"/>
        <end position="711"/>
    </location>
</feature>
<name>A0A7K9E7R8_BARMA</name>
<keyword evidence="8 13" id="KW-0472">Membrane</keyword>
<keyword evidence="6 13" id="KW-0812">Transmembrane</keyword>
<evidence type="ECO:0000256" key="2">
    <source>
        <dbReference type="ARBA" id="ARBA00022475"/>
    </source>
</evidence>
<dbReference type="InterPro" id="IPR051148">
    <property type="entry name" value="Zona_Pellucida_Domain_gp"/>
</dbReference>
<dbReference type="AlphaFoldDB" id="A0A7K9E7R8"/>
<dbReference type="PANTHER" id="PTHR23343:SF4">
    <property type="entry name" value="ZONA PELLUCIDA SPERM-BINDING PROTEIN 2"/>
    <property type="match status" value="1"/>
</dbReference>
<dbReference type="Pfam" id="PF23344">
    <property type="entry name" value="ZP-N"/>
    <property type="match status" value="1"/>
</dbReference>
<evidence type="ECO:0000256" key="3">
    <source>
        <dbReference type="ARBA" id="ARBA00022525"/>
    </source>
</evidence>
<dbReference type="GO" id="GO:0007339">
    <property type="term" value="P:binding of sperm to zona pellucida"/>
    <property type="evidence" value="ECO:0007669"/>
    <property type="project" value="TreeGrafter"/>
</dbReference>
<keyword evidence="4" id="KW-0272">Extracellular matrix</keyword>